<reference key="3">
    <citation type="submission" date="2014-02" db="EMBL/GenBank/DDBJ databases">
        <title>A revised Fusarium graminearum genomic reference sequence using whole shotgun re-sequencing.</title>
        <authorList>
            <person name="King R."/>
            <person name="Urban M."/>
            <person name="Hassani-Pak K."/>
            <person name="Hammond-Kosack K."/>
        </authorList>
    </citation>
    <scope>NUCLEOTIDE SEQUENCE</scope>
    <source>
        <strain>PH-1</strain>
    </source>
</reference>
<gene>
    <name evidence="3" type="ORF">FGRAMPH1_01T20619</name>
</gene>
<dbReference type="VEuPathDB" id="FungiDB:FGRAMPH1_01G20619"/>
<keyword evidence="2" id="KW-0472">Membrane</keyword>
<feature type="compositionally biased region" description="Basic and acidic residues" evidence="1">
    <location>
        <begin position="35"/>
        <end position="46"/>
    </location>
</feature>
<dbReference type="EnsemblFungi" id="CEF88469">
    <property type="protein sequence ID" value="CEF88469"/>
    <property type="gene ID" value="FGRRES_17507"/>
</dbReference>
<evidence type="ECO:0000313" key="5">
    <source>
        <dbReference type="Proteomes" id="UP000070720"/>
    </source>
</evidence>
<feature type="compositionally biased region" description="Basic and acidic residues" evidence="1">
    <location>
        <begin position="7"/>
        <end position="27"/>
    </location>
</feature>
<keyword evidence="2" id="KW-0812">Transmembrane</keyword>
<evidence type="ECO:0000256" key="2">
    <source>
        <dbReference type="SAM" id="Phobius"/>
    </source>
</evidence>
<reference evidence="4" key="5">
    <citation type="submission" date="2017-01" db="UniProtKB">
        <authorList>
            <consortium name="EnsemblFungi"/>
        </authorList>
    </citation>
    <scope>IDENTIFICATION</scope>
    <source>
        <strain evidence="4">PH-1 / ATCC MYA-4620 / FGSC 9075 / NRRL 31084</strain>
    </source>
</reference>
<sequence>MTMERPILQDRCEYRSPDEIELERFQTPKEQPGSEQHHVYQSREESNPLFTSTSSPDKNPRLSASTNSTHHQESRPMGAQTLRKRPKHLRKGLIANLSRWFVSVLFVIAIYVVLWHFSQQNVMGTGTKREFNALIIGLSLGLGMSITISLEAMAKEIRWWILELREWPKRETELILKAKDLTKVIQLTWETGSRSIRIYAITFVLLNLVSQIALAMLGLIYSTNTADSAAILKPGNVTVPDFSDLETARVLSSKSQALGAMRYTANSYGTIALGWVWGDITAVPTPGTLWDNNDPLIYCGKKSCRFVFQEWASRPKKYDLVVSTNRTVDATGNCRSWKVTKGGGGNETSITIADNDRTEVNITAMNGVNQTTFMFDAARDQGETWSEISAFEASETSPWFYRCNISFGPVLNAYRKEHVLGVNITSLASSAIALQGYGASSLGPTNSDRQFQSYPAESTYGAPANGNTDKMGALVAAFSAGVVAVVGQAASTLIIPGLQPQNGVVLEVSKWAYVHLILGLSLAVQLLLGVGVAILSNT</sequence>
<evidence type="ECO:0000256" key="1">
    <source>
        <dbReference type="SAM" id="MobiDB-lite"/>
    </source>
</evidence>
<keyword evidence="5" id="KW-1185">Reference proteome</keyword>
<dbReference type="InParanoid" id="A0A0E0SPV6"/>
<dbReference type="EMBL" id="HG970334">
    <property type="protein sequence ID" value="CEF88469.1"/>
    <property type="molecule type" value="Genomic_DNA"/>
</dbReference>
<dbReference type="eggNOG" id="ENOG502S1M0">
    <property type="taxonomic scope" value="Eukaryota"/>
</dbReference>
<reference evidence="4 5" key="2">
    <citation type="journal article" date="2010" name="Nature">
        <title>Comparative genomics reveals mobile pathogenicity chromosomes in Fusarium.</title>
        <authorList>
            <person name="Ma L.J."/>
            <person name="van der Does H.C."/>
            <person name="Borkovich K.A."/>
            <person name="Coleman J.J."/>
            <person name="Daboussi M.J."/>
            <person name="Di Pietro A."/>
            <person name="Dufresne M."/>
            <person name="Freitag M."/>
            <person name="Grabherr M."/>
            <person name="Henrissat B."/>
            <person name="Houterman P.M."/>
            <person name="Kang S."/>
            <person name="Shim W.B."/>
            <person name="Woloshuk C."/>
            <person name="Xie X."/>
            <person name="Xu J.R."/>
            <person name="Antoniw J."/>
            <person name="Baker S.E."/>
            <person name="Bluhm B.H."/>
            <person name="Breakspear A."/>
            <person name="Brown D.W."/>
            <person name="Butchko R.A."/>
            <person name="Chapman S."/>
            <person name="Coulson R."/>
            <person name="Coutinho P.M."/>
            <person name="Danchin E.G."/>
            <person name="Diener A."/>
            <person name="Gale L.R."/>
            <person name="Gardiner D.M."/>
            <person name="Goff S."/>
            <person name="Hammond-Kosack K.E."/>
            <person name="Hilburn K."/>
            <person name="Hua-Van A."/>
            <person name="Jonkers W."/>
            <person name="Kazan K."/>
            <person name="Kodira C.D."/>
            <person name="Koehrsen M."/>
            <person name="Kumar L."/>
            <person name="Lee Y.H."/>
            <person name="Li L."/>
            <person name="Manners J.M."/>
            <person name="Miranda-Saavedra D."/>
            <person name="Mukherjee M."/>
            <person name="Park G."/>
            <person name="Park J."/>
            <person name="Park S.Y."/>
            <person name="Proctor R.H."/>
            <person name="Regev A."/>
            <person name="Ruiz-Roldan M.C."/>
            <person name="Sain D."/>
            <person name="Sakthikumar S."/>
            <person name="Sykes S."/>
            <person name="Schwartz D.C."/>
            <person name="Turgeon B.G."/>
            <person name="Wapinski I."/>
            <person name="Yoder O."/>
            <person name="Young S."/>
            <person name="Zeng Q."/>
            <person name="Zhou S."/>
            <person name="Galagan J."/>
            <person name="Cuomo C.A."/>
            <person name="Kistler H.C."/>
            <person name="Rep M."/>
        </authorList>
    </citation>
    <scope>GENOME REANNOTATION</scope>
    <source>
        <strain evidence="5">ATCC MYA-4620 / CBS 123657 / FGSC 9075 / NRRL 31084 / PH-1</strain>
        <strain evidence="4">PH-1 / ATCC MYA-4620 / FGSC 9075 / NRRL 31084</strain>
    </source>
</reference>
<feature type="transmembrane region" description="Helical" evidence="2">
    <location>
        <begin position="134"/>
        <end position="154"/>
    </location>
</feature>
<name>A0A0E0SPV6_GIBZE</name>
<proteinExistence type="predicted"/>
<reference evidence="4 5" key="1">
    <citation type="journal article" date="2007" name="Science">
        <title>The Fusarium graminearum genome reveals a link between localized polymorphism and pathogen specialization.</title>
        <authorList>
            <person name="Cuomo C.A."/>
            <person name="Gueldener U."/>
            <person name="Xu J.-R."/>
            <person name="Trail F."/>
            <person name="Turgeon B.G."/>
            <person name="Di Pietro A."/>
            <person name="Walton J.D."/>
            <person name="Ma L.-J."/>
            <person name="Baker S.E."/>
            <person name="Rep M."/>
            <person name="Adam G."/>
            <person name="Antoniw J."/>
            <person name="Baldwin T."/>
            <person name="Calvo S.E."/>
            <person name="Chang Y.-L."/>
            <person name="DeCaprio D."/>
            <person name="Gale L.R."/>
            <person name="Gnerre S."/>
            <person name="Goswami R.S."/>
            <person name="Hammond-Kosack K."/>
            <person name="Harris L.J."/>
            <person name="Hilburn K."/>
            <person name="Kennell J.C."/>
            <person name="Kroken S."/>
            <person name="Magnuson J.K."/>
            <person name="Mannhaupt G."/>
            <person name="Mauceli E.W."/>
            <person name="Mewes H.-W."/>
            <person name="Mitterbauer R."/>
            <person name="Muehlbauer G."/>
            <person name="Muensterkoetter M."/>
            <person name="Nelson D."/>
            <person name="O'Donnell K."/>
            <person name="Ouellet T."/>
            <person name="Qi W."/>
            <person name="Quesneville H."/>
            <person name="Roncero M.I.G."/>
            <person name="Seong K.-Y."/>
            <person name="Tetko I.V."/>
            <person name="Urban M."/>
            <person name="Waalwijk C."/>
            <person name="Ward T.J."/>
            <person name="Yao J."/>
            <person name="Birren B.W."/>
            <person name="Kistler H.C."/>
        </authorList>
    </citation>
    <scope>NUCLEOTIDE SEQUENCE [LARGE SCALE GENOMIC DNA]</scope>
    <source>
        <strain evidence="5">ATCC MYA-4620 / CBS 123657 / FGSC 9075 / NRRL 31084 / PH-1</strain>
        <strain evidence="4">PH-1 / ATCC MYA-4620 / FGSC 9075 / NRRL 31084</strain>
    </source>
</reference>
<feature type="compositionally biased region" description="Polar residues" evidence="1">
    <location>
        <begin position="48"/>
        <end position="69"/>
    </location>
</feature>
<dbReference type="Proteomes" id="UP000070720">
    <property type="component" value="Chromosome 3"/>
</dbReference>
<evidence type="ECO:0000313" key="3">
    <source>
        <dbReference type="EMBL" id="CEF88469.1"/>
    </source>
</evidence>
<protein>
    <submittedName>
        <fullName evidence="3">Chromosome 3, complete genome</fullName>
    </submittedName>
</protein>
<feature type="region of interest" description="Disordered" evidence="1">
    <location>
        <begin position="1"/>
        <end position="83"/>
    </location>
</feature>
<keyword evidence="2" id="KW-1133">Transmembrane helix</keyword>
<dbReference type="AlphaFoldDB" id="A0A0E0SPV6"/>
<accession>A0A0E0SPV6</accession>
<feature type="transmembrane region" description="Helical" evidence="2">
    <location>
        <begin position="93"/>
        <end position="114"/>
    </location>
</feature>
<feature type="transmembrane region" description="Helical" evidence="2">
    <location>
        <begin position="198"/>
        <end position="221"/>
    </location>
</feature>
<organism evidence="4">
    <name type="scientific">Gibberella zeae (strain ATCC MYA-4620 / CBS 123657 / FGSC 9075 / NRRL 31084 / PH-1)</name>
    <name type="common">Wheat head blight fungus</name>
    <name type="synonym">Fusarium graminearum</name>
    <dbReference type="NCBI Taxonomy" id="229533"/>
    <lineage>
        <taxon>Eukaryota</taxon>
        <taxon>Fungi</taxon>
        <taxon>Dikarya</taxon>
        <taxon>Ascomycota</taxon>
        <taxon>Pezizomycotina</taxon>
        <taxon>Sordariomycetes</taxon>
        <taxon>Hypocreomycetidae</taxon>
        <taxon>Hypocreales</taxon>
        <taxon>Nectriaceae</taxon>
        <taxon>Fusarium</taxon>
    </lineage>
</organism>
<feature type="transmembrane region" description="Helical" evidence="2">
    <location>
        <begin position="511"/>
        <end position="535"/>
    </location>
</feature>
<reference evidence="3 5" key="4">
    <citation type="journal article" date="2015" name="BMC Genomics">
        <title>The completed genome sequence of the pathogenic ascomycete fungus Fusarium graminearum.</title>
        <authorList>
            <person name="King R."/>
            <person name="Urban M."/>
            <person name="Hammond-Kosack M.C."/>
            <person name="Hassani-Pak K."/>
            <person name="Hammond-Kosack K.E."/>
        </authorList>
    </citation>
    <scope>NUCLEOTIDE SEQUENCE [LARGE SCALE GENOMIC DNA]</scope>
    <source>
        <strain evidence="5">ATCC MYA-4620 / CBS 123657 / FGSC 9075 / NRRL 31084 / PH-1</strain>
        <strain evidence="3">PH-1</strain>
    </source>
</reference>
<evidence type="ECO:0000313" key="4">
    <source>
        <dbReference type="EnsemblFungi" id="CEF88469"/>
    </source>
</evidence>